<dbReference type="Proteomes" id="UP000054097">
    <property type="component" value="Unassembled WGS sequence"/>
</dbReference>
<evidence type="ECO:0000259" key="1">
    <source>
        <dbReference type="Pfam" id="PF12937"/>
    </source>
</evidence>
<accession>A0A0C3ABP4</accession>
<feature type="domain" description="F-box" evidence="1">
    <location>
        <begin position="190"/>
        <end position="248"/>
    </location>
</feature>
<dbReference type="InterPro" id="IPR032675">
    <property type="entry name" value="LRR_dom_sf"/>
</dbReference>
<dbReference type="Pfam" id="PF12937">
    <property type="entry name" value="F-box-like"/>
    <property type="match status" value="1"/>
</dbReference>
<organism evidence="2 3">
    <name type="scientific">Serendipita vermifera MAFF 305830</name>
    <dbReference type="NCBI Taxonomy" id="933852"/>
    <lineage>
        <taxon>Eukaryota</taxon>
        <taxon>Fungi</taxon>
        <taxon>Dikarya</taxon>
        <taxon>Basidiomycota</taxon>
        <taxon>Agaricomycotina</taxon>
        <taxon>Agaricomycetes</taxon>
        <taxon>Sebacinales</taxon>
        <taxon>Serendipitaceae</taxon>
        <taxon>Serendipita</taxon>
    </lineage>
</organism>
<dbReference type="OrthoDB" id="2269034at2759"/>
<gene>
    <name evidence="2" type="ORF">M408DRAFT_333108</name>
</gene>
<reference evidence="2 3" key="1">
    <citation type="submission" date="2014-04" db="EMBL/GenBank/DDBJ databases">
        <authorList>
            <consortium name="DOE Joint Genome Institute"/>
            <person name="Kuo A."/>
            <person name="Zuccaro A."/>
            <person name="Kohler A."/>
            <person name="Nagy L.G."/>
            <person name="Floudas D."/>
            <person name="Copeland A."/>
            <person name="Barry K.W."/>
            <person name="Cichocki N."/>
            <person name="Veneault-Fourrey C."/>
            <person name="LaButti K."/>
            <person name="Lindquist E.A."/>
            <person name="Lipzen A."/>
            <person name="Lundell T."/>
            <person name="Morin E."/>
            <person name="Murat C."/>
            <person name="Sun H."/>
            <person name="Tunlid A."/>
            <person name="Henrissat B."/>
            <person name="Grigoriev I.V."/>
            <person name="Hibbett D.S."/>
            <person name="Martin F."/>
            <person name="Nordberg H.P."/>
            <person name="Cantor M.N."/>
            <person name="Hua S.X."/>
        </authorList>
    </citation>
    <scope>NUCLEOTIDE SEQUENCE [LARGE SCALE GENOMIC DNA]</scope>
    <source>
        <strain evidence="2 3">MAFF 305830</strain>
    </source>
</reference>
<reference evidence="3" key="2">
    <citation type="submission" date="2015-01" db="EMBL/GenBank/DDBJ databases">
        <title>Evolutionary Origins and Diversification of the Mycorrhizal Mutualists.</title>
        <authorList>
            <consortium name="DOE Joint Genome Institute"/>
            <consortium name="Mycorrhizal Genomics Consortium"/>
            <person name="Kohler A."/>
            <person name="Kuo A."/>
            <person name="Nagy L.G."/>
            <person name="Floudas D."/>
            <person name="Copeland A."/>
            <person name="Barry K.W."/>
            <person name="Cichocki N."/>
            <person name="Veneault-Fourrey C."/>
            <person name="LaButti K."/>
            <person name="Lindquist E.A."/>
            <person name="Lipzen A."/>
            <person name="Lundell T."/>
            <person name="Morin E."/>
            <person name="Murat C."/>
            <person name="Riley R."/>
            <person name="Ohm R."/>
            <person name="Sun H."/>
            <person name="Tunlid A."/>
            <person name="Henrissat B."/>
            <person name="Grigoriev I.V."/>
            <person name="Hibbett D.S."/>
            <person name="Martin F."/>
        </authorList>
    </citation>
    <scope>NUCLEOTIDE SEQUENCE [LARGE SCALE GENOMIC DNA]</scope>
    <source>
        <strain evidence="3">MAFF 305830</strain>
    </source>
</reference>
<dbReference type="Gene3D" id="3.80.10.10">
    <property type="entry name" value="Ribonuclease Inhibitor"/>
    <property type="match status" value="1"/>
</dbReference>
<dbReference type="EMBL" id="KN824365">
    <property type="protein sequence ID" value="KIM22060.1"/>
    <property type="molecule type" value="Genomic_DNA"/>
</dbReference>
<protein>
    <recommendedName>
        <fullName evidence="1">F-box domain-containing protein</fullName>
    </recommendedName>
</protein>
<dbReference type="HOGENOM" id="CLU_467051_0_0_1"/>
<evidence type="ECO:0000313" key="2">
    <source>
        <dbReference type="EMBL" id="KIM22060.1"/>
    </source>
</evidence>
<name>A0A0C3ABP4_SERVB</name>
<dbReference type="AlphaFoldDB" id="A0A0C3ABP4"/>
<sequence length="583" mass="64926">MAAASFPIPLLTDALTADQVAFIRKSISSRRKELFSILKILGDEEEQSQVLGGTIAQLQKANQDAKTTLLSLEGVLNPMLKSKKDIELLESITRAPPAQVPRVMATPDEILKLVDGQIADTSKDLSHYISGIKERISQLRLSIQKMETELYSKRLVHAASSKHVEDAKKYQKMIESSITLLISGVNWIQGMPVELLVKIFRICVDKEVEDYLDKQKAYMKPVTTLNLSRVCRLWRGTTLDERDLWRFMAIYSQSAWSSRRLTMFKHACTYKPPHPTLAFSLSLSNQRTYGYDGWSQNVTFGADAIRLVETYDLSIFADVNDLSTLPTCPFTQPTSVVLHLFVSVSRRSFEGLLTPFPNIKKLTILCKENFDPLSPRLPEIQPQLTHLTLNLGGSISIDLAGYLVPNLVELHIIQGQPSIIPAPNPGLSLPKLKVLGVTPPNTGFAHSLTLPMLRKVVLYGIQDLNLSAPITLVQFASAIGLDKVHELELRNWPHPVIRWLGIRLPGNIHCITEIAGQMRSIVKLKCVESAFYSGSLVDLVEELTLYAKTTATLETVIIDRCSGVTRADCEAIGGLVKKMEIYA</sequence>
<keyword evidence="3" id="KW-1185">Reference proteome</keyword>
<dbReference type="InterPro" id="IPR001810">
    <property type="entry name" value="F-box_dom"/>
</dbReference>
<proteinExistence type="predicted"/>
<evidence type="ECO:0000313" key="3">
    <source>
        <dbReference type="Proteomes" id="UP000054097"/>
    </source>
</evidence>